<dbReference type="SUPFAM" id="SSF53098">
    <property type="entry name" value="Ribonuclease H-like"/>
    <property type="match status" value="1"/>
</dbReference>
<proteinExistence type="predicted"/>
<dbReference type="PROSITE" id="PS50994">
    <property type="entry name" value="INTEGRASE"/>
    <property type="match status" value="1"/>
</dbReference>
<dbReference type="Proteomes" id="UP000276061">
    <property type="component" value="Unassembled WGS sequence"/>
</dbReference>
<gene>
    <name evidence="3" type="ORF">EF878_19485</name>
</gene>
<dbReference type="PANTHER" id="PTHR35004:SF7">
    <property type="entry name" value="INTEGRASE PROTEIN"/>
    <property type="match status" value="1"/>
</dbReference>
<evidence type="ECO:0000259" key="2">
    <source>
        <dbReference type="PROSITE" id="PS50994"/>
    </source>
</evidence>
<dbReference type="EMBL" id="RJLR01000046">
    <property type="protein sequence ID" value="RNM02623.1"/>
    <property type="molecule type" value="Genomic_DNA"/>
</dbReference>
<accession>A0A3N0FR71</accession>
<dbReference type="AlphaFoldDB" id="A0A3N0FR71"/>
<feature type="region of interest" description="Disordered" evidence="1">
    <location>
        <begin position="470"/>
        <end position="490"/>
    </location>
</feature>
<protein>
    <submittedName>
        <fullName evidence="3">Integrase</fullName>
    </submittedName>
</protein>
<dbReference type="RefSeq" id="WP_123253315.1">
    <property type="nucleotide sequence ID" value="NZ_RJLR01000046.1"/>
</dbReference>
<dbReference type="OrthoDB" id="371334at2"/>
<dbReference type="Gene3D" id="3.30.420.10">
    <property type="entry name" value="Ribonuclease H-like superfamily/Ribonuclease H"/>
    <property type="match status" value="1"/>
</dbReference>
<dbReference type="PANTHER" id="PTHR35004">
    <property type="entry name" value="TRANSPOSASE RV3428C-RELATED"/>
    <property type="match status" value="1"/>
</dbReference>
<evidence type="ECO:0000256" key="1">
    <source>
        <dbReference type="SAM" id="MobiDB-lite"/>
    </source>
</evidence>
<evidence type="ECO:0000313" key="4">
    <source>
        <dbReference type="Proteomes" id="UP000276061"/>
    </source>
</evidence>
<reference evidence="3 4" key="1">
    <citation type="submission" date="2018-11" db="EMBL/GenBank/DDBJ databases">
        <title>Characterization of surface water Dickeya isolates.</title>
        <authorList>
            <person name="Van Gijsegem F."/>
            <person name="Pedron J."/>
        </authorList>
    </citation>
    <scope>NUCLEOTIDE SEQUENCE [LARGE SCALE GENOMIC DNA]</scope>
    <source>
        <strain evidence="3 4">FVG1-MFV-O17</strain>
    </source>
</reference>
<dbReference type="GO" id="GO:0015074">
    <property type="term" value="P:DNA integration"/>
    <property type="evidence" value="ECO:0007669"/>
    <property type="project" value="InterPro"/>
</dbReference>
<feature type="domain" description="Integrase catalytic" evidence="2">
    <location>
        <begin position="150"/>
        <end position="354"/>
    </location>
</feature>
<dbReference type="InterPro" id="IPR001584">
    <property type="entry name" value="Integrase_cat-core"/>
</dbReference>
<evidence type="ECO:0000313" key="3">
    <source>
        <dbReference type="EMBL" id="RNM02623.1"/>
    </source>
</evidence>
<dbReference type="InterPro" id="IPR012337">
    <property type="entry name" value="RNaseH-like_sf"/>
</dbReference>
<sequence>MNPVLTQRLVSIAAAADAAGHGEKESIYRAACEELQMSRATLLKKLKAVRVGKPRKQRSDTGKTALTRDEMLTISGAWLASPRPGNGKKGYSLEDIVEGLRTNGLIVAGRVDTESGEFFPLSVDAISRALRQHRMHPEQLRAPAPALELASLHPNHVWQLDASICVLYYLKNPAKKVKGDTGLRVMSAAEFNKNKPRNLDRIVNDRVWSFEITDHTTGWIYVEYRFGGESAVNFLEVMINAMQERGSADVLHGVPRILFTDPGSALVSASLLNMCRSMGIRTIQHKAHNARATGSVEKARDIIERKFEGGLRFLRVEDIDELNRLARLWRMKFNRTAEHSRHGMTRTDAWLRITEEQLIKAPAPEICRELAISAPEERTVTVKLRVPFRGREYDVSGIPDIYVGDKILVARNPWSDDQARVVTVNDDDDGFESFHVIHAVQKDELWQYSTSAPVIGQEYRQLPQTVTQNNRDKVEQHTYGTASKEETDTAKKDKALPFGGRFNPYLDIERDDHPTYLPRRGQASEVRGPRIEQRPLTHVEAAKILRERFTERGQKWTAEHFRLMASRWPDGVPEDQLDEIATSLIAPVSNVINIVNGN</sequence>
<name>A0A3N0FR71_9GAMM</name>
<organism evidence="3 4">
    <name type="scientific">Dickeya undicola</name>
    <dbReference type="NCBI Taxonomy" id="1577887"/>
    <lineage>
        <taxon>Bacteria</taxon>
        <taxon>Pseudomonadati</taxon>
        <taxon>Pseudomonadota</taxon>
        <taxon>Gammaproteobacteria</taxon>
        <taxon>Enterobacterales</taxon>
        <taxon>Pectobacteriaceae</taxon>
        <taxon>Dickeya</taxon>
    </lineage>
</organism>
<comment type="caution">
    <text evidence="3">The sequence shown here is derived from an EMBL/GenBank/DDBJ whole genome shotgun (WGS) entry which is preliminary data.</text>
</comment>
<dbReference type="InterPro" id="IPR036397">
    <property type="entry name" value="RNaseH_sf"/>
</dbReference>
<dbReference type="GO" id="GO:0003676">
    <property type="term" value="F:nucleic acid binding"/>
    <property type="evidence" value="ECO:0007669"/>
    <property type="project" value="InterPro"/>
</dbReference>